<comment type="caution">
    <text evidence="3">The sequence shown here is derived from an EMBL/GenBank/DDBJ whole genome shotgun (WGS) entry which is preliminary data.</text>
</comment>
<dbReference type="PANTHER" id="PTHR43685">
    <property type="entry name" value="GLYCOSYLTRANSFERASE"/>
    <property type="match status" value="1"/>
</dbReference>
<dbReference type="InterPro" id="IPR050834">
    <property type="entry name" value="Glycosyltransf_2"/>
</dbReference>
<dbReference type="GO" id="GO:0016740">
    <property type="term" value="F:transferase activity"/>
    <property type="evidence" value="ECO:0007669"/>
    <property type="project" value="UniProtKB-KW"/>
</dbReference>
<evidence type="ECO:0000256" key="1">
    <source>
        <dbReference type="ARBA" id="ARBA00006739"/>
    </source>
</evidence>
<dbReference type="Pfam" id="PF00535">
    <property type="entry name" value="Glycos_transf_2"/>
    <property type="match status" value="1"/>
</dbReference>
<evidence type="ECO:0000313" key="4">
    <source>
        <dbReference type="Proteomes" id="UP000570361"/>
    </source>
</evidence>
<dbReference type="Proteomes" id="UP000570361">
    <property type="component" value="Unassembled WGS sequence"/>
</dbReference>
<name>A0A7W5FQM9_9BACL</name>
<dbReference type="InterPro" id="IPR029044">
    <property type="entry name" value="Nucleotide-diphossugar_trans"/>
</dbReference>
<evidence type="ECO:0000259" key="2">
    <source>
        <dbReference type="Pfam" id="PF00535"/>
    </source>
</evidence>
<dbReference type="EMBL" id="JACHXK010000020">
    <property type="protein sequence ID" value="MBB3113621.1"/>
    <property type="molecule type" value="Genomic_DNA"/>
</dbReference>
<dbReference type="PANTHER" id="PTHR43685:SF11">
    <property type="entry name" value="GLYCOSYLTRANSFERASE TAGX-RELATED"/>
    <property type="match status" value="1"/>
</dbReference>
<sequence>MGAQPKVTIVIPFFNDPYITQAVDSALAQTYPNIEIIVVDDGSTKHAKLLAPYAGRIHYLGKANGGTASALNHGFRLASGEYIAWLSSDDYFHPEKIALQVEAMERHGRMISHTGFDLIDETGLVTVKGIIPPGREMAPFYRGFLNSNPVNGCTVMMSKQLYRHIGPFDEKLLYTHDLDYWFRVILAGFPFLLLPEALTAYRRHSEMGSVRHRLAIQKEIAATNDNYASRYQSFLAVLGLTQSDRKTRGRI</sequence>
<feature type="domain" description="Glycosyltransferase 2-like" evidence="2">
    <location>
        <begin position="8"/>
        <end position="159"/>
    </location>
</feature>
<proteinExistence type="inferred from homology"/>
<dbReference type="AlphaFoldDB" id="A0A7W5FQM9"/>
<reference evidence="3 4" key="1">
    <citation type="submission" date="2020-08" db="EMBL/GenBank/DDBJ databases">
        <title>Genomic Encyclopedia of Type Strains, Phase III (KMG-III): the genomes of soil and plant-associated and newly described type strains.</title>
        <authorList>
            <person name="Whitman W."/>
        </authorList>
    </citation>
    <scope>NUCLEOTIDE SEQUENCE [LARGE SCALE GENOMIC DNA]</scope>
    <source>
        <strain evidence="3 4">CECT 5862</strain>
    </source>
</reference>
<keyword evidence="3" id="KW-0808">Transferase</keyword>
<keyword evidence="4" id="KW-1185">Reference proteome</keyword>
<dbReference type="RefSeq" id="WP_183603693.1">
    <property type="nucleotide sequence ID" value="NZ_JACHXK010000020.1"/>
</dbReference>
<dbReference type="InterPro" id="IPR001173">
    <property type="entry name" value="Glyco_trans_2-like"/>
</dbReference>
<gene>
    <name evidence="3" type="ORF">FHS18_005734</name>
</gene>
<comment type="similarity">
    <text evidence="1">Belongs to the glycosyltransferase 2 family.</text>
</comment>
<organism evidence="3 4">
    <name type="scientific">Paenibacillus phyllosphaerae</name>
    <dbReference type="NCBI Taxonomy" id="274593"/>
    <lineage>
        <taxon>Bacteria</taxon>
        <taxon>Bacillati</taxon>
        <taxon>Bacillota</taxon>
        <taxon>Bacilli</taxon>
        <taxon>Bacillales</taxon>
        <taxon>Paenibacillaceae</taxon>
        <taxon>Paenibacillus</taxon>
    </lineage>
</organism>
<dbReference type="Gene3D" id="3.90.550.10">
    <property type="entry name" value="Spore Coat Polysaccharide Biosynthesis Protein SpsA, Chain A"/>
    <property type="match status" value="1"/>
</dbReference>
<protein>
    <submittedName>
        <fullName evidence="3">Glycosyltransferase involved in cell wall biosynthesis</fullName>
    </submittedName>
</protein>
<dbReference type="SUPFAM" id="SSF53448">
    <property type="entry name" value="Nucleotide-diphospho-sugar transferases"/>
    <property type="match status" value="1"/>
</dbReference>
<accession>A0A7W5FQM9</accession>
<evidence type="ECO:0000313" key="3">
    <source>
        <dbReference type="EMBL" id="MBB3113621.1"/>
    </source>
</evidence>